<dbReference type="PANTHER" id="PTHR44177">
    <property type="entry name" value="TETRATRICOPEPTIDE REPEAT PROTEIN 8"/>
    <property type="match status" value="1"/>
</dbReference>
<sequence length="203" mass="23598">MLISMYCTKIIIILSLLSLTACSQHIGQEYDETSVQSEDLTSNPESEIRLYQQAIMHLRDNDLDMAKNILVAFTKKRPELAGPWANLGLIKIKNNDLDAAERLLKTALEKNPKMAQAFNLLGLIENKRENLQQAKEFYIQAIQYKNDYAVAHYNLALLYDTYFQEIEKSILHYQRYLELIDYSDQETIDWLDELKLSLKKKSS</sequence>
<accession>A0A3B0U5N1</accession>
<dbReference type="SMART" id="SM00028">
    <property type="entry name" value="TPR"/>
    <property type="match status" value="3"/>
</dbReference>
<reference evidence="2" key="1">
    <citation type="submission" date="2018-06" db="EMBL/GenBank/DDBJ databases">
        <authorList>
            <person name="Zhirakovskaya E."/>
        </authorList>
    </citation>
    <scope>NUCLEOTIDE SEQUENCE</scope>
</reference>
<dbReference type="Pfam" id="PF25063">
    <property type="entry name" value="ARM_TT21_C"/>
    <property type="match status" value="1"/>
</dbReference>
<dbReference type="GO" id="GO:0034464">
    <property type="term" value="C:BBSome"/>
    <property type="evidence" value="ECO:0007669"/>
    <property type="project" value="InterPro"/>
</dbReference>
<gene>
    <name evidence="2" type="ORF">MNBD_BACTEROID06-712</name>
</gene>
<dbReference type="InterPro" id="IPR056834">
    <property type="entry name" value="ARM_TT21_C"/>
</dbReference>
<evidence type="ECO:0000313" key="2">
    <source>
        <dbReference type="EMBL" id="VAW26215.1"/>
    </source>
</evidence>
<evidence type="ECO:0000259" key="1">
    <source>
        <dbReference type="Pfam" id="PF25063"/>
    </source>
</evidence>
<proteinExistence type="predicted"/>
<dbReference type="SUPFAM" id="SSF48452">
    <property type="entry name" value="TPR-like"/>
    <property type="match status" value="1"/>
</dbReference>
<dbReference type="InterPro" id="IPR011990">
    <property type="entry name" value="TPR-like_helical_dom_sf"/>
</dbReference>
<dbReference type="InterPro" id="IPR019734">
    <property type="entry name" value="TPR_rpt"/>
</dbReference>
<dbReference type="Gene3D" id="1.25.40.10">
    <property type="entry name" value="Tetratricopeptide repeat domain"/>
    <property type="match status" value="1"/>
</dbReference>
<dbReference type="InterPro" id="IPR028796">
    <property type="entry name" value="BBS8"/>
</dbReference>
<dbReference type="EMBL" id="UOES01000075">
    <property type="protein sequence ID" value="VAW26215.1"/>
    <property type="molecule type" value="Genomic_DNA"/>
</dbReference>
<dbReference type="GO" id="GO:0036064">
    <property type="term" value="C:ciliary basal body"/>
    <property type="evidence" value="ECO:0007669"/>
    <property type="project" value="TreeGrafter"/>
</dbReference>
<name>A0A3B0U5N1_9ZZZZ</name>
<feature type="domain" description="Tetratricopeptide repeat protein 21A/21B C-terminal ARM" evidence="1">
    <location>
        <begin position="38"/>
        <end position="158"/>
    </location>
</feature>
<protein>
    <recommendedName>
        <fullName evidence="1">Tetratricopeptide repeat protein 21A/21B C-terminal ARM domain-containing protein</fullName>
    </recommendedName>
</protein>
<organism evidence="2">
    <name type="scientific">hydrothermal vent metagenome</name>
    <dbReference type="NCBI Taxonomy" id="652676"/>
    <lineage>
        <taxon>unclassified sequences</taxon>
        <taxon>metagenomes</taxon>
        <taxon>ecological metagenomes</taxon>
    </lineage>
</organism>
<dbReference type="PANTHER" id="PTHR44177:SF1">
    <property type="entry name" value="TETRATRICOPEPTIDE REPEAT PROTEIN 8"/>
    <property type="match status" value="1"/>
</dbReference>
<dbReference type="PROSITE" id="PS50005">
    <property type="entry name" value="TPR"/>
    <property type="match status" value="1"/>
</dbReference>
<dbReference type="GO" id="GO:0097730">
    <property type="term" value="C:non-motile cilium"/>
    <property type="evidence" value="ECO:0007669"/>
    <property type="project" value="TreeGrafter"/>
</dbReference>
<dbReference type="GO" id="GO:1905515">
    <property type="term" value="P:non-motile cilium assembly"/>
    <property type="evidence" value="ECO:0007669"/>
    <property type="project" value="InterPro"/>
</dbReference>
<dbReference type="AlphaFoldDB" id="A0A3B0U5N1"/>